<dbReference type="InterPro" id="IPR050091">
    <property type="entry name" value="PKS_NRPS_Biosynth_Enz"/>
</dbReference>
<evidence type="ECO:0000256" key="8">
    <source>
        <dbReference type="ARBA" id="ARBA00023002"/>
    </source>
</evidence>
<dbReference type="SMART" id="SM00825">
    <property type="entry name" value="PKS_KS"/>
    <property type="match status" value="1"/>
</dbReference>
<dbReference type="SUPFAM" id="SSF52151">
    <property type="entry name" value="FabD/lysophospholipase-like"/>
    <property type="match status" value="1"/>
</dbReference>
<evidence type="ECO:0000256" key="4">
    <source>
        <dbReference type="ARBA" id="ARBA00022516"/>
    </source>
</evidence>
<dbReference type="STRING" id="32264.T1KZN9"/>
<dbReference type="GO" id="GO:0004312">
    <property type="term" value="F:fatty acid synthase activity"/>
    <property type="evidence" value="ECO:0007669"/>
    <property type="project" value="UniProtKB-EC"/>
</dbReference>
<dbReference type="PROSITE" id="PS52004">
    <property type="entry name" value="KS3_2"/>
    <property type="match status" value="1"/>
</dbReference>
<dbReference type="PANTHER" id="PTHR43775:SF7">
    <property type="entry name" value="FATTY ACID SYNTHASE"/>
    <property type="match status" value="1"/>
</dbReference>
<dbReference type="GO" id="GO:0016491">
    <property type="term" value="F:oxidoreductase activity"/>
    <property type="evidence" value="ECO:0007669"/>
    <property type="project" value="UniProtKB-KW"/>
</dbReference>
<dbReference type="InterPro" id="IPR001227">
    <property type="entry name" value="Ac_transferase_dom_sf"/>
</dbReference>
<keyword evidence="6" id="KW-0276">Fatty acid metabolism</keyword>
<protein>
    <recommendedName>
        <fullName evidence="2">Fatty acid synthase</fullName>
        <ecNumber evidence="1">2.3.1.85</ecNumber>
    </recommendedName>
</protein>
<evidence type="ECO:0000313" key="16">
    <source>
        <dbReference type="Proteomes" id="UP000015104"/>
    </source>
</evidence>
<dbReference type="GO" id="GO:0016787">
    <property type="term" value="F:hydrolase activity"/>
    <property type="evidence" value="ECO:0007669"/>
    <property type="project" value="UniProtKB-KW"/>
</dbReference>
<dbReference type="Pfam" id="PF16197">
    <property type="entry name" value="KAsynt_C_assoc"/>
    <property type="match status" value="1"/>
</dbReference>
<dbReference type="HOGENOM" id="CLU_000022_16_6_1"/>
<evidence type="ECO:0000256" key="10">
    <source>
        <dbReference type="ARBA" id="ARBA00023098"/>
    </source>
</evidence>
<dbReference type="Gene3D" id="3.40.47.10">
    <property type="match status" value="1"/>
</dbReference>
<dbReference type="SMART" id="SM00827">
    <property type="entry name" value="PKS_AT"/>
    <property type="match status" value="1"/>
</dbReference>
<evidence type="ECO:0000256" key="7">
    <source>
        <dbReference type="ARBA" id="ARBA00022857"/>
    </source>
</evidence>
<dbReference type="InterPro" id="IPR032821">
    <property type="entry name" value="PKS_assoc"/>
</dbReference>
<dbReference type="Pfam" id="PF02801">
    <property type="entry name" value="Ketoacyl-synt_C"/>
    <property type="match status" value="1"/>
</dbReference>
<proteinExistence type="predicted"/>
<dbReference type="SUPFAM" id="SSF53901">
    <property type="entry name" value="Thiolase-like"/>
    <property type="match status" value="1"/>
</dbReference>
<dbReference type="eggNOG" id="KOG1202">
    <property type="taxonomic scope" value="Eukaryota"/>
</dbReference>
<dbReference type="InterPro" id="IPR014043">
    <property type="entry name" value="Acyl_transferase_dom"/>
</dbReference>
<organism evidence="15 16">
    <name type="scientific">Tetranychus urticae</name>
    <name type="common">Two-spotted spider mite</name>
    <dbReference type="NCBI Taxonomy" id="32264"/>
    <lineage>
        <taxon>Eukaryota</taxon>
        <taxon>Metazoa</taxon>
        <taxon>Ecdysozoa</taxon>
        <taxon>Arthropoda</taxon>
        <taxon>Chelicerata</taxon>
        <taxon>Arachnida</taxon>
        <taxon>Acari</taxon>
        <taxon>Acariformes</taxon>
        <taxon>Trombidiformes</taxon>
        <taxon>Prostigmata</taxon>
        <taxon>Eleutherengona</taxon>
        <taxon>Raphignathae</taxon>
        <taxon>Tetranychoidea</taxon>
        <taxon>Tetranychidae</taxon>
        <taxon>Tetranychus</taxon>
    </lineage>
</organism>
<keyword evidence="16" id="KW-1185">Reference proteome</keyword>
<keyword evidence="4" id="KW-0444">Lipid biosynthesis</keyword>
<reference evidence="15" key="2">
    <citation type="submission" date="2015-06" db="UniProtKB">
        <authorList>
            <consortium name="EnsemblMetazoa"/>
        </authorList>
    </citation>
    <scope>IDENTIFICATION</scope>
</reference>
<dbReference type="AlphaFoldDB" id="T1KZN9"/>
<dbReference type="Proteomes" id="UP000015104">
    <property type="component" value="Unassembled WGS sequence"/>
</dbReference>
<keyword evidence="5" id="KW-0378">Hydrolase</keyword>
<dbReference type="PANTHER" id="PTHR43775">
    <property type="entry name" value="FATTY ACID SYNTHASE"/>
    <property type="match status" value="1"/>
</dbReference>
<evidence type="ECO:0000256" key="3">
    <source>
        <dbReference type="ARBA" id="ARBA00022450"/>
    </source>
</evidence>
<feature type="domain" description="Ketosynthase family 3 (KS3)" evidence="14">
    <location>
        <begin position="4"/>
        <end position="406"/>
    </location>
</feature>
<evidence type="ECO:0000256" key="12">
    <source>
        <dbReference type="ARBA" id="ARBA00023268"/>
    </source>
</evidence>
<keyword evidence="11" id="KW-0275">Fatty acid biosynthesis</keyword>
<dbReference type="EnsemblMetazoa" id="tetur28g02280.1">
    <property type="protein sequence ID" value="tetur28g02280.1"/>
    <property type="gene ID" value="tetur28g02280"/>
</dbReference>
<dbReference type="InterPro" id="IPR020841">
    <property type="entry name" value="PKS_Beta-ketoAc_synthase_dom"/>
</dbReference>
<name>T1KZN9_TETUR</name>
<dbReference type="InterPro" id="IPR016039">
    <property type="entry name" value="Thiolase-like"/>
</dbReference>
<keyword evidence="8" id="KW-0560">Oxidoreductase</keyword>
<dbReference type="EC" id="2.3.1.85" evidence="1"/>
<keyword evidence="9" id="KW-0520">NAD</keyword>
<evidence type="ECO:0000256" key="5">
    <source>
        <dbReference type="ARBA" id="ARBA00022801"/>
    </source>
</evidence>
<evidence type="ECO:0000256" key="13">
    <source>
        <dbReference type="ARBA" id="ARBA00044883"/>
    </source>
</evidence>
<dbReference type="InterPro" id="IPR014031">
    <property type="entry name" value="Ketoacyl_synth_C"/>
</dbReference>
<accession>T1KZN9</accession>
<evidence type="ECO:0000256" key="1">
    <source>
        <dbReference type="ARBA" id="ARBA00012873"/>
    </source>
</evidence>
<evidence type="ECO:0000256" key="6">
    <source>
        <dbReference type="ARBA" id="ARBA00022832"/>
    </source>
</evidence>
<dbReference type="Gene3D" id="3.40.366.10">
    <property type="entry name" value="Malonyl-Coenzyme A Acyl Carrier Protein, domain 2"/>
    <property type="match status" value="1"/>
</dbReference>
<dbReference type="Pfam" id="PF00109">
    <property type="entry name" value="ketoacyl-synt"/>
    <property type="match status" value="1"/>
</dbReference>
<keyword evidence="12" id="KW-0511">Multifunctional enzyme</keyword>
<evidence type="ECO:0000256" key="9">
    <source>
        <dbReference type="ARBA" id="ARBA00023027"/>
    </source>
</evidence>
<evidence type="ECO:0000256" key="11">
    <source>
        <dbReference type="ARBA" id="ARBA00023160"/>
    </source>
</evidence>
<keyword evidence="3" id="KW-0596">Phosphopantetheine</keyword>
<evidence type="ECO:0000313" key="15">
    <source>
        <dbReference type="EnsemblMetazoa" id="tetur28g02280.1"/>
    </source>
</evidence>
<dbReference type="Gene3D" id="3.30.70.3290">
    <property type="match status" value="1"/>
</dbReference>
<dbReference type="InterPro" id="IPR016035">
    <property type="entry name" value="Acyl_Trfase/lysoPLipase"/>
</dbReference>
<keyword evidence="7" id="KW-0521">NADP</keyword>
<dbReference type="GO" id="GO:0006633">
    <property type="term" value="P:fatty acid biosynthetic process"/>
    <property type="evidence" value="ECO:0007669"/>
    <property type="project" value="UniProtKB-KW"/>
</dbReference>
<evidence type="ECO:0000259" key="14">
    <source>
        <dbReference type="PROSITE" id="PS52004"/>
    </source>
</evidence>
<sequence>MDKKPEIVISGVSGRFPDCSNIEELKDKLYNGVDMLIENEERWPKGTYGLPSKSGILKGLHNFDASFFGLSDKEADLLDPSIRFSIETIFEALCDAGLNPWSLGERKVGLFYSQMYNEIDRSLGLNDEEALSFPQLLERLVAYIFDIKGGVFLYETACSSSVTTLNEAFVQLTHGCIDLAIVCGANILWSPSYALFFHRLGLTSQDGTCRFLDSKASGYGRGETVTAVILERVCDAQRVHAHLIYASTNCDGYKSQGITYPSWKAQANLIDRCYQQASIDPTEMHFFECHGTGTEVGDMEEVKAIWSILGKNRPHSNKPLLLGSIKSNLGHCESASGLPSLIKCLLILKYKSIPPNLHYEQPSPRIPELLEGLIAPVLNVTPFDGKYISINNFGFGGANGHFIIAASAPSESRVEGNSEIEERSILLLCCGRNELSLQTIVNGIMNLQPNQITLHFARLVNRYAYNMSYNASPHSKSMNYRSYIISHPLSRKVSPVCQLPSSLPLLCFTFPGAGCQMDNMIKPFMCLKPFKESIEDSLAIIDPLGVKHIRELLFGPTQGFWKIFALGIFQIAVVDTLKSIGIVPDIIVGHSFGEFCCAYADGFMSKHEILDICYSLINVCYSVVASKTFKSCKMISIGLCWDELSPLIPYNLYPACFNAVDNITLAGLTEDVDTFAEFLAKQNIFFRLVDSCECGFHTPALNEIAEKYRQELSHYSNVYRSLSKRWIISHESSLDLNSSINAQIFWVEAIRNVVKFEKACQSIPKDAICIEISPKRFLTTLLKRNLPDLAAIEVPFEIGIHHTPNNDTNHVPDSLLQSLGNLFLNGYDINLDPLLFDQLNSPAPIETPFLSPLIKLDHSIPRLIR</sequence>
<dbReference type="EMBL" id="CAEY01000743">
    <property type="status" value="NOT_ANNOTATED_CDS"/>
    <property type="molecule type" value="Genomic_DNA"/>
</dbReference>
<keyword evidence="10" id="KW-0443">Lipid metabolism</keyword>
<reference evidence="16" key="1">
    <citation type="submission" date="2011-08" db="EMBL/GenBank/DDBJ databases">
        <authorList>
            <person name="Rombauts S."/>
        </authorList>
    </citation>
    <scope>NUCLEOTIDE SEQUENCE</scope>
    <source>
        <strain evidence="16">London</strain>
    </source>
</reference>
<evidence type="ECO:0000256" key="2">
    <source>
        <dbReference type="ARBA" id="ARBA00018769"/>
    </source>
</evidence>
<dbReference type="CDD" id="cd00833">
    <property type="entry name" value="PKS"/>
    <property type="match status" value="1"/>
</dbReference>
<dbReference type="InterPro" id="IPR014030">
    <property type="entry name" value="Ketoacyl_synth_N"/>
</dbReference>
<comment type="catalytic activity">
    <reaction evidence="13">
        <text>acetyl-CoA + n malonyl-CoA + 2n NADPH + 2n H(+) = a long-chain fatty acid + (n+1) CoA + n CO2 + 2n NADP(+).</text>
        <dbReference type="EC" id="2.3.1.85"/>
    </reaction>
</comment>
<dbReference type="Pfam" id="PF00698">
    <property type="entry name" value="Acyl_transf_1"/>
    <property type="match status" value="1"/>
</dbReference>